<reference evidence="24" key="1">
    <citation type="submission" date="2020-08" db="EMBL/GenBank/DDBJ databases">
        <title>Genome public.</title>
        <authorList>
            <person name="Liu C."/>
            <person name="Sun Q."/>
        </authorList>
    </citation>
    <scope>NUCLEOTIDE SEQUENCE</scope>
    <source>
        <strain evidence="24">NSJ-52</strain>
    </source>
</reference>
<evidence type="ECO:0000256" key="3">
    <source>
        <dbReference type="ARBA" id="ARBA00002728"/>
    </source>
</evidence>
<keyword evidence="13 17" id="KW-0479">Metal-binding</keyword>
<dbReference type="InterPro" id="IPR015813">
    <property type="entry name" value="Pyrv/PenolPyrv_kinase-like_dom"/>
</dbReference>
<comment type="function">
    <text evidence="3 17">General (non sugar-specific) component of the phosphoenolpyruvate-dependent sugar phosphotransferase system (sugar PTS). This major carbohydrate active-transport system catalyzes the phosphorylation of incoming sugar substrates concomitantly with their translocation across the cell membrane. Enzyme I transfers the phosphoryl group from phosphoenolpyruvate (PEP) to the phosphoryl carrier protein (HPr).</text>
</comment>
<dbReference type="PIRSF" id="PIRSF000732">
    <property type="entry name" value="PTS_enzyme_I"/>
    <property type="match status" value="1"/>
</dbReference>
<evidence type="ECO:0000256" key="14">
    <source>
        <dbReference type="ARBA" id="ARBA00022777"/>
    </source>
</evidence>
<dbReference type="EMBL" id="JACOPQ010000001">
    <property type="protein sequence ID" value="MBC5735481.1"/>
    <property type="molecule type" value="Genomic_DNA"/>
</dbReference>
<dbReference type="RefSeq" id="WP_173023407.1">
    <property type="nucleotide sequence ID" value="NZ_JACOPQ010000001.1"/>
</dbReference>
<feature type="domain" description="PEP-utilising enzyme C-terminal" evidence="22">
    <location>
        <begin position="254"/>
        <end position="539"/>
    </location>
</feature>
<protein>
    <recommendedName>
        <fullName evidence="7 17">Phosphoenolpyruvate-protein phosphotransferase</fullName>
        <ecNumber evidence="6 17">2.7.3.9</ecNumber>
    </recommendedName>
    <alternativeName>
        <fullName evidence="16 17">Phosphotransferase system, enzyme I</fullName>
    </alternativeName>
</protein>
<comment type="subcellular location">
    <subcellularLocation>
        <location evidence="4 17">Cytoplasm</location>
    </subcellularLocation>
</comment>
<dbReference type="Gene3D" id="3.20.20.60">
    <property type="entry name" value="Phosphoenolpyruvate-binding domains"/>
    <property type="match status" value="1"/>
</dbReference>
<dbReference type="PANTHER" id="PTHR46244:SF3">
    <property type="entry name" value="PHOSPHOENOLPYRUVATE-PROTEIN PHOSPHOTRANSFERASE"/>
    <property type="match status" value="1"/>
</dbReference>
<sequence>MKLTGKPVSRGIVLGRVLKYRPFVPSVSDAPISTEDVEAAWARYDKTVELARQELDRLEARLLADSPDKAKIVAAHREILQDPAMDEEIRGLIGARTPPDAAIERVYGSFIELLGRSKNEMMRERASDLVDVKNRLLRCWAGEPERNLARLEQPVIVVADDLYPSDTVSMDRSKVLGIITQVGGATSHTAIIARSYEIPAVLGVPGALAALEDGAEIVLDAVKGEIVLCPTGEECAAYAAAAEQVRENLRETAAYLDAEPVTLDGVRAEVRLNVAAANDFELSGAAHADGCGLFRTEFLYLEGDRLPGEEEQYQIYKRVLLAFGEKPVVLRTLDVGGDKQLACLELPHESNPFLGVRGLRLCLAHEALLRTQVRAALRASVHGSLRVMLPMVGALDEVRAAKAIFREEGEALSAAGIPWNPSMPVGIMVEVPSIALIADLAADEVDFVSVGTNDLCQYLTASDRMNPSVKPYHQDYHPAMFRALGYIARSFQAAGKPVSVCGELGGDPLAIPALLGLGIQKLSMSRASLAGAKRVIRSIRMEDAQALAQRVQSLKTEGEIKACLTEFARAHKSAAPG</sequence>
<comment type="caution">
    <text evidence="24">The sequence shown here is derived from an EMBL/GenBank/DDBJ whole genome shotgun (WGS) entry which is preliminary data.</text>
</comment>
<evidence type="ECO:0000259" key="21">
    <source>
        <dbReference type="Pfam" id="PF00391"/>
    </source>
</evidence>
<comment type="cofactor">
    <cofactor evidence="2 17 20">
        <name>Mg(2+)</name>
        <dbReference type="ChEBI" id="CHEBI:18420"/>
    </cofactor>
</comment>
<dbReference type="Pfam" id="PF02896">
    <property type="entry name" value="PEP-utilizers_C"/>
    <property type="match status" value="1"/>
</dbReference>
<evidence type="ECO:0000256" key="18">
    <source>
        <dbReference type="PIRSR" id="PIRSR000732-1"/>
    </source>
</evidence>
<dbReference type="InterPro" id="IPR006318">
    <property type="entry name" value="PTS_EI-like"/>
</dbReference>
<evidence type="ECO:0000256" key="2">
    <source>
        <dbReference type="ARBA" id="ARBA00001946"/>
    </source>
</evidence>
<accession>A0A8J6J9V4</accession>
<dbReference type="PANTHER" id="PTHR46244">
    <property type="entry name" value="PHOSPHOENOLPYRUVATE-PROTEIN PHOSPHOTRANSFERASE"/>
    <property type="match status" value="1"/>
</dbReference>
<keyword evidence="8 17" id="KW-0813">Transport</keyword>
<evidence type="ECO:0000256" key="1">
    <source>
        <dbReference type="ARBA" id="ARBA00000683"/>
    </source>
</evidence>
<evidence type="ECO:0000256" key="16">
    <source>
        <dbReference type="ARBA" id="ARBA00033235"/>
    </source>
</evidence>
<evidence type="ECO:0000256" key="8">
    <source>
        <dbReference type="ARBA" id="ARBA00022448"/>
    </source>
</evidence>
<keyword evidence="9 17" id="KW-0963">Cytoplasm</keyword>
<dbReference type="GO" id="GO:0009401">
    <property type="term" value="P:phosphoenolpyruvate-dependent sugar phosphotransferase system"/>
    <property type="evidence" value="ECO:0007669"/>
    <property type="project" value="UniProtKB-KW"/>
</dbReference>
<gene>
    <name evidence="24" type="primary">ptsP</name>
    <name evidence="24" type="ORF">H8S62_00480</name>
</gene>
<dbReference type="Pfam" id="PF05524">
    <property type="entry name" value="PEP-utilisers_N"/>
    <property type="match status" value="1"/>
</dbReference>
<evidence type="ECO:0000256" key="10">
    <source>
        <dbReference type="ARBA" id="ARBA00022597"/>
    </source>
</evidence>
<dbReference type="SUPFAM" id="SSF52009">
    <property type="entry name" value="Phosphohistidine domain"/>
    <property type="match status" value="1"/>
</dbReference>
<organism evidence="24 25">
    <name type="scientific">Lawsonibacter faecis</name>
    <dbReference type="NCBI Taxonomy" id="2763052"/>
    <lineage>
        <taxon>Bacteria</taxon>
        <taxon>Bacillati</taxon>
        <taxon>Bacillota</taxon>
        <taxon>Clostridia</taxon>
        <taxon>Eubacteriales</taxon>
        <taxon>Oscillospiraceae</taxon>
        <taxon>Lawsonibacter</taxon>
    </lineage>
</organism>
<evidence type="ECO:0000256" key="15">
    <source>
        <dbReference type="ARBA" id="ARBA00022842"/>
    </source>
</evidence>
<dbReference type="Gene3D" id="3.50.30.10">
    <property type="entry name" value="Phosphohistidine domain"/>
    <property type="match status" value="1"/>
</dbReference>
<evidence type="ECO:0000256" key="20">
    <source>
        <dbReference type="PIRSR" id="PIRSR000732-3"/>
    </source>
</evidence>
<keyword evidence="10 17" id="KW-0762">Sugar transport</keyword>
<dbReference type="InterPro" id="IPR036637">
    <property type="entry name" value="Phosphohistidine_dom_sf"/>
</dbReference>
<evidence type="ECO:0000256" key="4">
    <source>
        <dbReference type="ARBA" id="ARBA00004496"/>
    </source>
</evidence>
<feature type="binding site" evidence="20">
    <location>
        <position position="430"/>
    </location>
    <ligand>
        <name>Mg(2+)</name>
        <dbReference type="ChEBI" id="CHEBI:18420"/>
    </ligand>
</feature>
<dbReference type="Pfam" id="PF00391">
    <property type="entry name" value="PEP-utilizers"/>
    <property type="match status" value="1"/>
</dbReference>
<feature type="binding site" evidence="19">
    <location>
        <position position="331"/>
    </location>
    <ligand>
        <name>phosphoenolpyruvate</name>
        <dbReference type="ChEBI" id="CHEBI:58702"/>
    </ligand>
</feature>
<dbReference type="GO" id="GO:0008965">
    <property type="term" value="F:phosphoenolpyruvate-protein phosphotransferase activity"/>
    <property type="evidence" value="ECO:0007669"/>
    <property type="project" value="UniProtKB-EC"/>
</dbReference>
<evidence type="ECO:0000256" key="19">
    <source>
        <dbReference type="PIRSR" id="PIRSR000732-2"/>
    </source>
</evidence>
<feature type="binding site" evidence="20">
    <location>
        <position position="454"/>
    </location>
    <ligand>
        <name>Mg(2+)</name>
        <dbReference type="ChEBI" id="CHEBI:18420"/>
    </ligand>
</feature>
<dbReference type="GO" id="GO:0005737">
    <property type="term" value="C:cytoplasm"/>
    <property type="evidence" value="ECO:0007669"/>
    <property type="project" value="UniProtKB-SubCell"/>
</dbReference>
<dbReference type="GO" id="GO:0046872">
    <property type="term" value="F:metal ion binding"/>
    <property type="evidence" value="ECO:0007669"/>
    <property type="project" value="UniProtKB-KW"/>
</dbReference>
<proteinExistence type="inferred from homology"/>
<evidence type="ECO:0000256" key="9">
    <source>
        <dbReference type="ARBA" id="ARBA00022490"/>
    </source>
</evidence>
<dbReference type="InterPro" id="IPR000121">
    <property type="entry name" value="PEP_util_C"/>
</dbReference>
<evidence type="ECO:0000259" key="23">
    <source>
        <dbReference type="Pfam" id="PF05524"/>
    </source>
</evidence>
<evidence type="ECO:0000256" key="5">
    <source>
        <dbReference type="ARBA" id="ARBA00007837"/>
    </source>
</evidence>
<keyword evidence="12 17" id="KW-0598">Phosphotransferase system</keyword>
<evidence type="ECO:0000313" key="24">
    <source>
        <dbReference type="EMBL" id="MBC5735481.1"/>
    </source>
</evidence>
<dbReference type="Gene3D" id="1.10.274.10">
    <property type="entry name" value="PtsI, HPr-binding domain"/>
    <property type="match status" value="1"/>
</dbReference>
<evidence type="ECO:0000259" key="22">
    <source>
        <dbReference type="Pfam" id="PF02896"/>
    </source>
</evidence>
<evidence type="ECO:0000256" key="12">
    <source>
        <dbReference type="ARBA" id="ARBA00022683"/>
    </source>
</evidence>
<dbReference type="SUPFAM" id="SSF51621">
    <property type="entry name" value="Phosphoenolpyruvate/pyruvate domain"/>
    <property type="match status" value="1"/>
</dbReference>
<feature type="binding site" evidence="19">
    <location>
        <begin position="453"/>
        <end position="454"/>
    </location>
    <ligand>
        <name>phosphoenolpyruvate</name>
        <dbReference type="ChEBI" id="CHEBI:58702"/>
    </ligand>
</feature>
<dbReference type="InterPro" id="IPR008731">
    <property type="entry name" value="PTS_EIN"/>
</dbReference>
<keyword evidence="14 17" id="KW-0418">Kinase</keyword>
<dbReference type="InterPro" id="IPR036618">
    <property type="entry name" value="PtsI_HPr-bd_sf"/>
</dbReference>
<evidence type="ECO:0000256" key="13">
    <source>
        <dbReference type="ARBA" id="ARBA00022723"/>
    </source>
</evidence>
<keyword evidence="15 17" id="KW-0460">Magnesium</keyword>
<feature type="binding site" evidence="19">
    <location>
        <position position="464"/>
    </location>
    <ligand>
        <name>phosphoenolpyruvate</name>
        <dbReference type="ChEBI" id="CHEBI:58702"/>
    </ligand>
</feature>
<name>A0A8J6J9V4_9FIRM</name>
<evidence type="ECO:0000256" key="17">
    <source>
        <dbReference type="PIRNR" id="PIRNR000732"/>
    </source>
</evidence>
<dbReference type="InterPro" id="IPR040442">
    <property type="entry name" value="Pyrv_kinase-like_dom_sf"/>
</dbReference>
<keyword evidence="11 17" id="KW-0808">Transferase</keyword>
<dbReference type="InterPro" id="IPR018274">
    <property type="entry name" value="PEP_util_AS"/>
</dbReference>
<dbReference type="Proteomes" id="UP000607645">
    <property type="component" value="Unassembled WGS sequence"/>
</dbReference>
<dbReference type="EC" id="2.7.3.9" evidence="6 17"/>
<dbReference type="PROSITE" id="PS00370">
    <property type="entry name" value="PEP_ENZYMES_PHOS_SITE"/>
    <property type="match status" value="1"/>
</dbReference>
<feature type="domain" description="PEP-utilising enzyme mobile" evidence="21">
    <location>
        <begin position="152"/>
        <end position="224"/>
    </location>
</feature>
<dbReference type="InterPro" id="IPR024692">
    <property type="entry name" value="PTS_EI"/>
</dbReference>
<dbReference type="PRINTS" id="PR01736">
    <property type="entry name" value="PHPHTRNFRASE"/>
</dbReference>
<feature type="active site" description="Tele-phosphohistidine intermediate" evidence="18">
    <location>
        <position position="188"/>
    </location>
</feature>
<evidence type="ECO:0000256" key="11">
    <source>
        <dbReference type="ARBA" id="ARBA00022679"/>
    </source>
</evidence>
<evidence type="ECO:0000256" key="6">
    <source>
        <dbReference type="ARBA" id="ARBA00012232"/>
    </source>
</evidence>
<feature type="binding site" evidence="19">
    <location>
        <position position="295"/>
    </location>
    <ligand>
        <name>phosphoenolpyruvate</name>
        <dbReference type="ChEBI" id="CHEBI:58702"/>
    </ligand>
</feature>
<keyword evidence="25" id="KW-1185">Reference proteome</keyword>
<comment type="catalytic activity">
    <reaction evidence="1 17">
        <text>L-histidyl-[protein] + phosphoenolpyruvate = N(pros)-phospho-L-histidyl-[protein] + pyruvate</text>
        <dbReference type="Rhea" id="RHEA:23880"/>
        <dbReference type="Rhea" id="RHEA-COMP:9745"/>
        <dbReference type="Rhea" id="RHEA-COMP:9746"/>
        <dbReference type="ChEBI" id="CHEBI:15361"/>
        <dbReference type="ChEBI" id="CHEBI:29979"/>
        <dbReference type="ChEBI" id="CHEBI:58702"/>
        <dbReference type="ChEBI" id="CHEBI:64837"/>
        <dbReference type="EC" id="2.7.3.9"/>
    </reaction>
</comment>
<dbReference type="InterPro" id="IPR008279">
    <property type="entry name" value="PEP-util_enz_mobile_dom"/>
</dbReference>
<dbReference type="NCBIfam" id="TIGR01417">
    <property type="entry name" value="PTS_I_fam"/>
    <property type="match status" value="1"/>
</dbReference>
<evidence type="ECO:0000256" key="7">
    <source>
        <dbReference type="ARBA" id="ARBA00016544"/>
    </source>
</evidence>
<feature type="domain" description="Phosphotransferase system enzyme I N-terminal" evidence="23">
    <location>
        <begin position="4"/>
        <end position="125"/>
    </location>
</feature>
<dbReference type="InterPro" id="IPR050499">
    <property type="entry name" value="PEP-utilizing_PTS_enzyme"/>
</dbReference>
<evidence type="ECO:0000313" key="25">
    <source>
        <dbReference type="Proteomes" id="UP000607645"/>
    </source>
</evidence>
<feature type="active site" description="Proton donor" evidence="18">
    <location>
        <position position="501"/>
    </location>
</feature>
<comment type="similarity">
    <text evidence="5 17">Belongs to the PEP-utilizing enzyme family.</text>
</comment>
<dbReference type="SUPFAM" id="SSF47831">
    <property type="entry name" value="Enzyme I of the PEP:sugar phosphotransferase system HPr-binding (sub)domain"/>
    <property type="match status" value="1"/>
</dbReference>
<dbReference type="GO" id="GO:0016301">
    <property type="term" value="F:kinase activity"/>
    <property type="evidence" value="ECO:0007669"/>
    <property type="project" value="UniProtKB-KW"/>
</dbReference>
<dbReference type="AlphaFoldDB" id="A0A8J6J9V4"/>